<dbReference type="Proteomes" id="UP000068243">
    <property type="component" value="Unassembled WGS sequence"/>
</dbReference>
<dbReference type="OMA" id="FPMIGPE"/>
<proteinExistence type="predicted"/>
<dbReference type="VEuPathDB" id="FungiDB:ATCC64974_22810"/>
<dbReference type="VEuPathDB" id="FungiDB:ASPNIDRAFT2_1142028"/>
<organism evidence="1 2">
    <name type="scientific">Aspergillus niger</name>
    <dbReference type="NCBI Taxonomy" id="5061"/>
    <lineage>
        <taxon>Eukaryota</taxon>
        <taxon>Fungi</taxon>
        <taxon>Dikarya</taxon>
        <taxon>Ascomycota</taxon>
        <taxon>Pezizomycotina</taxon>
        <taxon>Eurotiomycetes</taxon>
        <taxon>Eurotiomycetidae</taxon>
        <taxon>Eurotiales</taxon>
        <taxon>Aspergillaceae</taxon>
        <taxon>Aspergillus</taxon>
        <taxon>Aspergillus subgen. Circumdati</taxon>
    </lineage>
</organism>
<comment type="caution">
    <text evidence="1">The sequence shown here is derived from an EMBL/GenBank/DDBJ whole genome shotgun (WGS) entry which is preliminary data.</text>
</comment>
<dbReference type="EMBL" id="BCMY01000027">
    <property type="protein sequence ID" value="GAQ47264.1"/>
    <property type="molecule type" value="Genomic_DNA"/>
</dbReference>
<evidence type="ECO:0000313" key="1">
    <source>
        <dbReference type="EMBL" id="GAQ47264.1"/>
    </source>
</evidence>
<dbReference type="VEuPathDB" id="FungiDB:M747DRAFT_296194"/>
<name>A0A100ITZ4_ASPNG</name>
<evidence type="ECO:0000313" key="2">
    <source>
        <dbReference type="Proteomes" id="UP000068243"/>
    </source>
</evidence>
<sequence>MTIPYPLIGPESYGLGSKQARRNRSACSTPRSVDSNVIDAAFAKEVQSTNASQEHLDSCASSNKSEKKWKARFSRKFFHFA</sequence>
<dbReference type="VEuPathDB" id="FungiDB:An01g00750"/>
<reference evidence="2" key="1">
    <citation type="journal article" date="2016" name="Genome Announc.">
        <title>Draft genome sequence of Aspergillus niger strain An76.</title>
        <authorList>
            <person name="Gong W."/>
            <person name="Cheng Z."/>
            <person name="Zhang H."/>
            <person name="Liu L."/>
            <person name="Gao P."/>
            <person name="Wang L."/>
        </authorList>
    </citation>
    <scope>NUCLEOTIDE SEQUENCE [LARGE SCALE GENOMIC DNA]</scope>
    <source>
        <strain evidence="2">An76</strain>
    </source>
</reference>
<dbReference type="AlphaFoldDB" id="A0A100ITZ4"/>
<protein>
    <submittedName>
        <fullName evidence="1">Similar to An01g00750</fullName>
    </submittedName>
</protein>
<dbReference type="OrthoDB" id="4482097at2759"/>
<dbReference type="PaxDb" id="5061-CADANGAP00000067"/>
<gene>
    <name evidence="1" type="ORF">ABL_09925</name>
</gene>
<accession>A0A100ITZ4</accession>